<keyword evidence="2" id="KW-0521">NADP</keyword>
<dbReference type="Gene3D" id="3.40.50.720">
    <property type="entry name" value="NAD(P)-binding Rossmann-like Domain"/>
    <property type="match status" value="1"/>
</dbReference>
<protein>
    <recommendedName>
        <fullName evidence="7">3-oxoacyl-[acyl-carrier-protein] reductase</fullName>
    </recommendedName>
</protein>
<feature type="region of interest" description="Disordered" evidence="4">
    <location>
        <begin position="16"/>
        <end position="39"/>
    </location>
</feature>
<dbReference type="PROSITE" id="PS00061">
    <property type="entry name" value="ADH_SHORT"/>
    <property type="match status" value="1"/>
</dbReference>
<dbReference type="InterPro" id="IPR020904">
    <property type="entry name" value="Sc_DH/Rdtase_CS"/>
</dbReference>
<keyword evidence="6" id="KW-1185">Reference proteome</keyword>
<name>A0A420YGD1_9PEZI</name>
<dbReference type="CDD" id="cd05233">
    <property type="entry name" value="SDR_c"/>
    <property type="match status" value="1"/>
</dbReference>
<sequence length="340" mass="35560">MSPSTPSARLSAISSQVSANSSVGDTPSSLPPIRSYGPTANTPRVASKVVIITGANSPLGIGRAAAHQYAAHGCTALYICDFDASNLPAIKAEISSLYPTIEVHVRQFDAADESAIKEVVDHAVKTYGRLDVFFANAGITGPHALFTDIESKDFMDVFRTNTLGPFLACKYAAPAMKITGKDKPASAGSIILTASVAGLRSNAGSTPYSASKAAVVSLAQTVAYQLTGSNIRVNALCPGLIETGMTKLVFESARQRGTEKKIGQLNPMKRGGVADEIARVALFLGSDDSSYVNGQAWAVDGGLSAGHPHREQLVKWSAQSCLRSGYLPNEELLVPACTAS</sequence>
<evidence type="ECO:0000256" key="4">
    <source>
        <dbReference type="SAM" id="MobiDB-lite"/>
    </source>
</evidence>
<dbReference type="PANTHER" id="PTHR42760">
    <property type="entry name" value="SHORT-CHAIN DEHYDROGENASES/REDUCTASES FAMILY MEMBER"/>
    <property type="match status" value="1"/>
</dbReference>
<reference evidence="5 6" key="1">
    <citation type="submission" date="2018-08" db="EMBL/GenBank/DDBJ databases">
        <title>Draft genome of the lignicolous fungus Coniochaeta pulveracea.</title>
        <authorList>
            <person name="Borstlap C.J."/>
            <person name="De Witt R.N."/>
            <person name="Botha A."/>
            <person name="Volschenk H."/>
        </authorList>
    </citation>
    <scope>NUCLEOTIDE SEQUENCE [LARGE SCALE GENOMIC DNA]</scope>
    <source>
        <strain evidence="5 6">CAB683</strain>
    </source>
</reference>
<evidence type="ECO:0000313" key="6">
    <source>
        <dbReference type="Proteomes" id="UP000275385"/>
    </source>
</evidence>
<comment type="similarity">
    <text evidence="1">Belongs to the short-chain dehydrogenases/reductases (SDR) family.</text>
</comment>
<evidence type="ECO:0000313" key="5">
    <source>
        <dbReference type="EMBL" id="RKU46923.1"/>
    </source>
</evidence>
<evidence type="ECO:0000256" key="1">
    <source>
        <dbReference type="ARBA" id="ARBA00006484"/>
    </source>
</evidence>
<organism evidence="5 6">
    <name type="scientific">Coniochaeta pulveracea</name>
    <dbReference type="NCBI Taxonomy" id="177199"/>
    <lineage>
        <taxon>Eukaryota</taxon>
        <taxon>Fungi</taxon>
        <taxon>Dikarya</taxon>
        <taxon>Ascomycota</taxon>
        <taxon>Pezizomycotina</taxon>
        <taxon>Sordariomycetes</taxon>
        <taxon>Sordariomycetidae</taxon>
        <taxon>Coniochaetales</taxon>
        <taxon>Coniochaetaceae</taxon>
        <taxon>Coniochaeta</taxon>
    </lineage>
</organism>
<evidence type="ECO:0000256" key="3">
    <source>
        <dbReference type="ARBA" id="ARBA00023002"/>
    </source>
</evidence>
<dbReference type="GO" id="GO:0016616">
    <property type="term" value="F:oxidoreductase activity, acting on the CH-OH group of donors, NAD or NADP as acceptor"/>
    <property type="evidence" value="ECO:0007669"/>
    <property type="project" value="TreeGrafter"/>
</dbReference>
<dbReference type="FunFam" id="3.40.50.720:FF:000084">
    <property type="entry name" value="Short-chain dehydrogenase reductase"/>
    <property type="match status" value="1"/>
</dbReference>
<dbReference type="AlphaFoldDB" id="A0A420YGD1"/>
<proteinExistence type="inferred from homology"/>
<dbReference type="Proteomes" id="UP000275385">
    <property type="component" value="Unassembled WGS sequence"/>
</dbReference>
<accession>A0A420YGD1</accession>
<dbReference type="InterPro" id="IPR036291">
    <property type="entry name" value="NAD(P)-bd_dom_sf"/>
</dbReference>
<evidence type="ECO:0008006" key="7">
    <source>
        <dbReference type="Google" id="ProtNLM"/>
    </source>
</evidence>
<evidence type="ECO:0000256" key="2">
    <source>
        <dbReference type="ARBA" id="ARBA00022857"/>
    </source>
</evidence>
<dbReference type="STRING" id="177199.A0A420YGD1"/>
<dbReference type="PRINTS" id="PR00080">
    <property type="entry name" value="SDRFAMILY"/>
</dbReference>
<dbReference type="PANTHER" id="PTHR42760:SF133">
    <property type="entry name" value="3-OXOACYL-[ACYL-CARRIER-PROTEIN] REDUCTASE"/>
    <property type="match status" value="1"/>
</dbReference>
<dbReference type="GO" id="GO:0006633">
    <property type="term" value="P:fatty acid biosynthetic process"/>
    <property type="evidence" value="ECO:0007669"/>
    <property type="project" value="TreeGrafter"/>
</dbReference>
<keyword evidence="3" id="KW-0560">Oxidoreductase</keyword>
<comment type="caution">
    <text evidence="5">The sequence shown here is derived from an EMBL/GenBank/DDBJ whole genome shotgun (WGS) entry which is preliminary data.</text>
</comment>
<dbReference type="GO" id="GO:0048038">
    <property type="term" value="F:quinone binding"/>
    <property type="evidence" value="ECO:0007669"/>
    <property type="project" value="TreeGrafter"/>
</dbReference>
<dbReference type="OrthoDB" id="4131217at2759"/>
<dbReference type="EMBL" id="QVQW01000011">
    <property type="protein sequence ID" value="RKU46923.1"/>
    <property type="molecule type" value="Genomic_DNA"/>
</dbReference>
<dbReference type="PRINTS" id="PR00081">
    <property type="entry name" value="GDHRDH"/>
</dbReference>
<dbReference type="SUPFAM" id="SSF51735">
    <property type="entry name" value="NAD(P)-binding Rossmann-fold domains"/>
    <property type="match status" value="1"/>
</dbReference>
<dbReference type="InterPro" id="IPR002347">
    <property type="entry name" value="SDR_fam"/>
</dbReference>
<dbReference type="Pfam" id="PF13561">
    <property type="entry name" value="adh_short_C2"/>
    <property type="match status" value="1"/>
</dbReference>
<gene>
    <name evidence="5" type="ORF">DL546_003782</name>
</gene>